<keyword evidence="4 6" id="KW-0963">Cytoplasm</keyword>
<dbReference type="GO" id="GO:0032790">
    <property type="term" value="P:ribosome disassembly"/>
    <property type="evidence" value="ECO:0007669"/>
    <property type="project" value="TreeGrafter"/>
</dbReference>
<name>A0AAV4LL14_BABCB</name>
<dbReference type="AlphaFoldDB" id="A0AAV4LL14"/>
<evidence type="ECO:0000256" key="2">
    <source>
        <dbReference type="ARBA" id="ARBA00004496"/>
    </source>
</evidence>
<dbReference type="PANTHER" id="PTHR10853">
    <property type="entry name" value="PELOTA"/>
    <property type="match status" value="1"/>
</dbReference>
<dbReference type="Gene3D" id="3.30.420.60">
    <property type="entry name" value="eRF1 domain 2"/>
    <property type="match status" value="1"/>
</dbReference>
<keyword evidence="9" id="KW-1185">Reference proteome</keyword>
<feature type="domain" description="eRF1/Pelota-like N-terminal" evidence="7">
    <location>
        <begin position="1"/>
        <end position="144"/>
    </location>
</feature>
<dbReference type="InterPro" id="IPR005142">
    <property type="entry name" value="eRF1_3"/>
</dbReference>
<dbReference type="SUPFAM" id="SSF159065">
    <property type="entry name" value="Dom34/Pelota N-terminal domain-like"/>
    <property type="match status" value="1"/>
</dbReference>
<dbReference type="GO" id="GO:0070651">
    <property type="term" value="P:nonfunctional rRNA decay"/>
    <property type="evidence" value="ECO:0007669"/>
    <property type="project" value="TreeGrafter"/>
</dbReference>
<dbReference type="SUPFAM" id="SSF55315">
    <property type="entry name" value="L30e-like"/>
    <property type="match status" value="1"/>
</dbReference>
<dbReference type="Proteomes" id="UP001497744">
    <property type="component" value="Unassembled WGS sequence"/>
</dbReference>
<evidence type="ECO:0000256" key="6">
    <source>
        <dbReference type="RuleBase" id="RU362019"/>
    </source>
</evidence>
<dbReference type="Pfam" id="PF03465">
    <property type="entry name" value="eRF1_3"/>
    <property type="match status" value="1"/>
</dbReference>
<dbReference type="Pfam" id="PF03464">
    <property type="entry name" value="eRF1_2"/>
    <property type="match status" value="1"/>
</dbReference>
<comment type="function">
    <text evidence="6">Component of the Pelota-HBS1L complex, a complex that recognizes stalled ribosomes and triggers the No-Go Decay (NGD) pathway. In the Pelota-HBS1L complex, pelo recognizes ribosomes stalled at the 3' end of an mRNA and engages stalled ribosomes by destabilizing mRNA in the mRNA channel.</text>
</comment>
<dbReference type="GO" id="GO:0071025">
    <property type="term" value="P:RNA surveillance"/>
    <property type="evidence" value="ECO:0007669"/>
    <property type="project" value="InterPro"/>
</dbReference>
<dbReference type="Gene3D" id="2.30.30.870">
    <property type="entry name" value="Pelota, domain A"/>
    <property type="match status" value="1"/>
</dbReference>
<comment type="caution">
    <text evidence="8">The sequence shown here is derived from an EMBL/GenBank/DDBJ whole genome shotgun (WGS) entry which is preliminary data.</text>
</comment>
<evidence type="ECO:0000259" key="7">
    <source>
        <dbReference type="SMART" id="SM01194"/>
    </source>
</evidence>
<organism evidence="8 9">
    <name type="scientific">Babesia caballi</name>
    <dbReference type="NCBI Taxonomy" id="5871"/>
    <lineage>
        <taxon>Eukaryota</taxon>
        <taxon>Sar</taxon>
        <taxon>Alveolata</taxon>
        <taxon>Apicomplexa</taxon>
        <taxon>Aconoidasida</taxon>
        <taxon>Piroplasmida</taxon>
        <taxon>Babesiidae</taxon>
        <taxon>Babesia</taxon>
    </lineage>
</organism>
<evidence type="ECO:0000256" key="3">
    <source>
        <dbReference type="ARBA" id="ARBA00009504"/>
    </source>
</evidence>
<sequence length="390" mass="44192">MQVHKRSRTPSGGIVLVLTPENPDDIWCVYNLLAEGDEIIVFTSRKVKKENADTGAVKQEVKKFNIHLSIERITYASSDDDLQVSGKNLTDNPYVKVRGSSNTFWTSNQIGQYHTAEIRVHSKITLTKRDWNSYYSDKLKEATDVTNQAEQAFLVLGNGRASLYFILKYLTKEAFTVTHNIPARKISNLRFSHHEKAVEAFFRTVTQRLSEVVNFDVTRTVVITGPCFTKNNFYEYLQANLVKLGHGQLHRHLKNFVVCGSTSADRRAIGEVLSNEAFAARISGQHYLEHNRAVDALRKRLEANDDTVAIGLDDVVHATELGAVECMLISEGLIRSGSTDQRKRVHRLIDDVKKQGARAFYFSDEHFSSEFLRNLTGVVALLRFVIEDLR</sequence>
<evidence type="ECO:0000256" key="5">
    <source>
        <dbReference type="ARBA" id="ARBA00022723"/>
    </source>
</evidence>
<dbReference type="EMBL" id="BPLF01000001">
    <property type="protein sequence ID" value="GIX60673.1"/>
    <property type="molecule type" value="Genomic_DNA"/>
</dbReference>
<evidence type="ECO:0000313" key="9">
    <source>
        <dbReference type="Proteomes" id="UP001497744"/>
    </source>
</evidence>
<dbReference type="Gene3D" id="3.30.1330.30">
    <property type="match status" value="1"/>
</dbReference>
<dbReference type="GO" id="GO:0070966">
    <property type="term" value="P:nuclear-transcribed mRNA catabolic process, no-go decay"/>
    <property type="evidence" value="ECO:0007669"/>
    <property type="project" value="InterPro"/>
</dbReference>
<dbReference type="NCBIfam" id="TIGR00111">
    <property type="entry name" value="pelota"/>
    <property type="match status" value="1"/>
</dbReference>
<dbReference type="GO" id="GO:0005737">
    <property type="term" value="C:cytoplasm"/>
    <property type="evidence" value="ECO:0007669"/>
    <property type="project" value="UniProtKB-SubCell"/>
</dbReference>
<dbReference type="InterPro" id="IPR042226">
    <property type="entry name" value="eFR1_2_sf"/>
</dbReference>
<dbReference type="InterPro" id="IPR005141">
    <property type="entry name" value="eRF1_2"/>
</dbReference>
<keyword evidence="5 6" id="KW-0479">Metal-binding</keyword>
<evidence type="ECO:0000256" key="1">
    <source>
        <dbReference type="ARBA" id="ARBA00001968"/>
    </source>
</evidence>
<comment type="similarity">
    <text evidence="3 6">Belongs to the eukaryotic release factor 1 family. Pelota subfamily.</text>
</comment>
<accession>A0AAV4LL14</accession>
<evidence type="ECO:0000256" key="4">
    <source>
        <dbReference type="ARBA" id="ARBA00022490"/>
    </source>
</evidence>
<dbReference type="InterPro" id="IPR058547">
    <property type="entry name" value="Pelota_N"/>
</dbReference>
<comment type="subcellular location">
    <subcellularLocation>
        <location evidence="2 6">Cytoplasm</location>
    </subcellularLocation>
</comment>
<gene>
    <name evidence="8" type="ORF">BcabD6B2_01080</name>
</gene>
<dbReference type="InterPro" id="IPR004405">
    <property type="entry name" value="TF_pelota"/>
</dbReference>
<dbReference type="InterPro" id="IPR029064">
    <property type="entry name" value="Ribosomal_eL30-like_sf"/>
</dbReference>
<dbReference type="SMART" id="SM01194">
    <property type="entry name" value="eRF1_1"/>
    <property type="match status" value="1"/>
</dbReference>
<comment type="cofactor">
    <cofactor evidence="1 6">
        <name>a divalent metal cation</name>
        <dbReference type="ChEBI" id="CHEBI:60240"/>
    </cofactor>
</comment>
<proteinExistence type="inferred from homology"/>
<reference evidence="8 9" key="1">
    <citation type="submission" date="2021-06" db="EMBL/GenBank/DDBJ databases">
        <title>Genome sequence of Babesia caballi.</title>
        <authorList>
            <person name="Yamagishi J."/>
            <person name="Kidaka T."/>
            <person name="Ochi A."/>
        </authorList>
    </citation>
    <scope>NUCLEOTIDE SEQUENCE [LARGE SCALE GENOMIC DNA]</scope>
    <source>
        <strain evidence="8">USDA-D6B2</strain>
    </source>
</reference>
<dbReference type="SUPFAM" id="SSF53137">
    <property type="entry name" value="Translational machinery components"/>
    <property type="match status" value="1"/>
</dbReference>
<dbReference type="InterPro" id="IPR005140">
    <property type="entry name" value="eRF1_Pelota-like_N"/>
</dbReference>
<protein>
    <recommendedName>
        <fullName evidence="6">Protein pelota homolog</fullName>
    </recommendedName>
</protein>
<dbReference type="InterPro" id="IPR038069">
    <property type="entry name" value="Pelota/DOM34_N"/>
</dbReference>
<dbReference type="GO" id="GO:0046872">
    <property type="term" value="F:metal ion binding"/>
    <property type="evidence" value="ECO:0007669"/>
    <property type="project" value="UniProtKB-KW"/>
</dbReference>
<dbReference type="Pfam" id="PF26356">
    <property type="entry name" value="Pelota_N"/>
    <property type="match status" value="1"/>
</dbReference>
<dbReference type="GeneID" id="94192156"/>
<dbReference type="PANTHER" id="PTHR10853:SF0">
    <property type="entry name" value="PROTEIN PELOTA HOMOLOG"/>
    <property type="match status" value="1"/>
</dbReference>
<dbReference type="GO" id="GO:0070481">
    <property type="term" value="P:nuclear-transcribed mRNA catabolic process, non-stop decay"/>
    <property type="evidence" value="ECO:0007669"/>
    <property type="project" value="InterPro"/>
</dbReference>
<dbReference type="RefSeq" id="XP_067712744.1">
    <property type="nucleotide sequence ID" value="XM_067856643.1"/>
</dbReference>
<evidence type="ECO:0000313" key="8">
    <source>
        <dbReference type="EMBL" id="GIX60673.1"/>
    </source>
</evidence>